<dbReference type="Proteomes" id="UP000324222">
    <property type="component" value="Unassembled WGS sequence"/>
</dbReference>
<accession>A0A5B7G3H3</accession>
<name>A0A5B7G3H3_PORTR</name>
<feature type="chain" id="PRO_5022992464" description="K Homology domain-containing protein" evidence="4">
    <location>
        <begin position="23"/>
        <end position="363"/>
    </location>
</feature>
<evidence type="ECO:0000313" key="6">
    <source>
        <dbReference type="EMBL" id="MPC53512.1"/>
    </source>
</evidence>
<feature type="region of interest" description="Disordered" evidence="3">
    <location>
        <begin position="125"/>
        <end position="222"/>
    </location>
</feature>
<evidence type="ECO:0000259" key="5">
    <source>
        <dbReference type="SMART" id="SM00322"/>
    </source>
</evidence>
<dbReference type="Pfam" id="PF00013">
    <property type="entry name" value="KH_1"/>
    <property type="match status" value="1"/>
</dbReference>
<keyword evidence="1" id="KW-0694">RNA-binding</keyword>
<evidence type="ECO:0000256" key="1">
    <source>
        <dbReference type="PROSITE-ProRule" id="PRU00117"/>
    </source>
</evidence>
<dbReference type="Gene3D" id="3.30.1370.10">
    <property type="entry name" value="K Homology domain, type 1"/>
    <property type="match status" value="2"/>
</dbReference>
<dbReference type="InterPro" id="IPR004088">
    <property type="entry name" value="KH_dom_type_1"/>
</dbReference>
<dbReference type="InterPro" id="IPR036612">
    <property type="entry name" value="KH_dom_type_1_sf"/>
</dbReference>
<proteinExistence type="predicted"/>
<comment type="caution">
    <text evidence="6">The sequence shown here is derived from an EMBL/GenBank/DDBJ whole genome shotgun (WGS) entry which is preliminary data.</text>
</comment>
<feature type="compositionally biased region" description="Basic residues" evidence="3">
    <location>
        <begin position="145"/>
        <end position="157"/>
    </location>
</feature>
<feature type="compositionally biased region" description="Basic and acidic residues" evidence="3">
    <location>
        <begin position="134"/>
        <end position="144"/>
    </location>
</feature>
<dbReference type="SMART" id="SM00322">
    <property type="entry name" value="KH"/>
    <property type="match status" value="1"/>
</dbReference>
<feature type="domain" description="K Homology" evidence="5">
    <location>
        <begin position="228"/>
        <end position="298"/>
    </location>
</feature>
<evidence type="ECO:0000256" key="3">
    <source>
        <dbReference type="SAM" id="MobiDB-lite"/>
    </source>
</evidence>
<keyword evidence="2" id="KW-0175">Coiled coil</keyword>
<feature type="signal peptide" evidence="4">
    <location>
        <begin position="1"/>
        <end position="22"/>
    </location>
</feature>
<evidence type="ECO:0000313" key="7">
    <source>
        <dbReference type="Proteomes" id="UP000324222"/>
    </source>
</evidence>
<keyword evidence="7" id="KW-1185">Reference proteome</keyword>
<dbReference type="InterPro" id="IPR004087">
    <property type="entry name" value="KH_dom"/>
</dbReference>
<dbReference type="SUPFAM" id="SSF54791">
    <property type="entry name" value="Eukaryotic type KH-domain (KH-domain type I)"/>
    <property type="match status" value="2"/>
</dbReference>
<evidence type="ECO:0000256" key="4">
    <source>
        <dbReference type="SAM" id="SignalP"/>
    </source>
</evidence>
<sequence>MKKGSRFLRVLKKLLCCCWCKAQQQDEETDEYGVVEPPRQNEEEKADDVREESDCLADSTSETAQSLIVTCGHSLECESVQSLSEECMVLEDPVPEAEQVAFIDESLIEKIYSLIDEPLEPPATEAPECVEQQGKADRQTERCGARRRRRRKKRKKGQNKEQDDGGEWQLVCKKRRGKKNETVETPAAITSRKPEPQSVSRQPKEPRRGNKCHRQEKRDRVRLSWQESTVKVAVPVPPNRRRHVIGTRGDTIRQLQQQYPAVRVSVPLPQDLMSREVIVEEPKTQADAVVQQITHRLQAIGEKLREAEQRRQESKRVVIKVEVPPNMRRHVVGPRGEALRRLAQEHPAVRVTVPTPVTLGPPV</sequence>
<keyword evidence="4" id="KW-0732">Signal</keyword>
<feature type="region of interest" description="Disordered" evidence="3">
    <location>
        <begin position="25"/>
        <end position="58"/>
    </location>
</feature>
<reference evidence="6 7" key="1">
    <citation type="submission" date="2019-05" db="EMBL/GenBank/DDBJ databases">
        <title>Another draft genome of Portunus trituberculatus and its Hox gene families provides insights of decapod evolution.</title>
        <authorList>
            <person name="Jeong J.-H."/>
            <person name="Song I."/>
            <person name="Kim S."/>
            <person name="Choi T."/>
            <person name="Kim D."/>
            <person name="Ryu S."/>
            <person name="Kim W."/>
        </authorList>
    </citation>
    <scope>NUCLEOTIDE SEQUENCE [LARGE SCALE GENOMIC DNA]</scope>
    <source>
        <tissue evidence="6">Muscle</tissue>
    </source>
</reference>
<protein>
    <recommendedName>
        <fullName evidence="5">K Homology domain-containing protein</fullName>
    </recommendedName>
</protein>
<dbReference type="PROSITE" id="PS50084">
    <property type="entry name" value="KH_TYPE_1"/>
    <property type="match status" value="2"/>
</dbReference>
<dbReference type="GO" id="GO:0010468">
    <property type="term" value="P:regulation of gene expression"/>
    <property type="evidence" value="ECO:0007669"/>
    <property type="project" value="UniProtKB-ARBA"/>
</dbReference>
<organism evidence="6 7">
    <name type="scientific">Portunus trituberculatus</name>
    <name type="common">Swimming crab</name>
    <name type="synonym">Neptunus trituberculatus</name>
    <dbReference type="NCBI Taxonomy" id="210409"/>
    <lineage>
        <taxon>Eukaryota</taxon>
        <taxon>Metazoa</taxon>
        <taxon>Ecdysozoa</taxon>
        <taxon>Arthropoda</taxon>
        <taxon>Crustacea</taxon>
        <taxon>Multicrustacea</taxon>
        <taxon>Malacostraca</taxon>
        <taxon>Eumalacostraca</taxon>
        <taxon>Eucarida</taxon>
        <taxon>Decapoda</taxon>
        <taxon>Pleocyemata</taxon>
        <taxon>Brachyura</taxon>
        <taxon>Eubrachyura</taxon>
        <taxon>Portunoidea</taxon>
        <taxon>Portunidae</taxon>
        <taxon>Portuninae</taxon>
        <taxon>Portunus</taxon>
    </lineage>
</organism>
<gene>
    <name evidence="6" type="ORF">E2C01_047406</name>
</gene>
<dbReference type="GO" id="GO:0003723">
    <property type="term" value="F:RNA binding"/>
    <property type="evidence" value="ECO:0007669"/>
    <property type="project" value="UniProtKB-UniRule"/>
</dbReference>
<feature type="coiled-coil region" evidence="2">
    <location>
        <begin position="290"/>
        <end position="317"/>
    </location>
</feature>
<evidence type="ECO:0000256" key="2">
    <source>
        <dbReference type="SAM" id="Coils"/>
    </source>
</evidence>
<dbReference type="EMBL" id="VSRR010011682">
    <property type="protein sequence ID" value="MPC53512.1"/>
    <property type="molecule type" value="Genomic_DNA"/>
</dbReference>
<dbReference type="AlphaFoldDB" id="A0A5B7G3H3"/>
<feature type="compositionally biased region" description="Acidic residues" evidence="3">
    <location>
        <begin position="44"/>
        <end position="55"/>
    </location>
</feature>